<dbReference type="PROSITE" id="PS50835">
    <property type="entry name" value="IG_LIKE"/>
    <property type="match status" value="1"/>
</dbReference>
<dbReference type="PANTHER" id="PTHR47633">
    <property type="entry name" value="IMMUNOGLOBULIN"/>
    <property type="match status" value="1"/>
</dbReference>
<dbReference type="Proteomes" id="UP000261660">
    <property type="component" value="Unplaced"/>
</dbReference>
<dbReference type="Ensembl" id="ENSLBET00000005882.1">
    <property type="protein sequence ID" value="ENSLBEP00000005590.1"/>
    <property type="gene ID" value="ENSLBEG00000004303.1"/>
</dbReference>
<keyword evidence="2 3" id="KW-0728">SH3 domain</keyword>
<accession>A0A3Q3EDQ8</accession>
<reference evidence="6" key="2">
    <citation type="submission" date="2025-09" db="UniProtKB">
        <authorList>
            <consortium name="Ensembl"/>
        </authorList>
    </citation>
    <scope>IDENTIFICATION</scope>
</reference>
<protein>
    <recommendedName>
        <fullName evidence="8">Ig-like domain-containing protein</fullName>
    </recommendedName>
</protein>
<dbReference type="Gene3D" id="2.60.40.10">
    <property type="entry name" value="Immunoglobulins"/>
    <property type="match status" value="2"/>
</dbReference>
<dbReference type="SUPFAM" id="SSF48726">
    <property type="entry name" value="Immunoglobulin"/>
    <property type="match status" value="2"/>
</dbReference>
<dbReference type="PROSITE" id="PS50002">
    <property type="entry name" value="SH3"/>
    <property type="match status" value="1"/>
</dbReference>
<reference evidence="6" key="1">
    <citation type="submission" date="2025-08" db="UniProtKB">
        <authorList>
            <consortium name="Ensembl"/>
        </authorList>
    </citation>
    <scope>IDENTIFICATION</scope>
</reference>
<dbReference type="InterPro" id="IPR013783">
    <property type="entry name" value="Ig-like_fold"/>
</dbReference>
<keyword evidence="7" id="KW-1185">Reference proteome</keyword>
<dbReference type="InterPro" id="IPR036179">
    <property type="entry name" value="Ig-like_dom_sf"/>
</dbReference>
<dbReference type="CDD" id="cd00096">
    <property type="entry name" value="Ig"/>
    <property type="match status" value="2"/>
</dbReference>
<dbReference type="InterPro" id="IPR036028">
    <property type="entry name" value="SH3-like_dom_sf"/>
</dbReference>
<evidence type="ECO:0000256" key="2">
    <source>
        <dbReference type="ARBA" id="ARBA00022443"/>
    </source>
</evidence>
<name>A0A3Q3EDQ8_9LABR</name>
<sequence length="185" mass="21079">WRKGRAILKPGEKYEMKQEGRLTKLIINNVEESDAGKYSLEWRRGTELLRNGDKYQMRKKDLLNGICTLVIKNLTANDSGVYTCEVLNKFGVTSYNGNITVVQPQKLVHPPLATFEMYVARADCSPDSGNKDSFVLKGGQFVEVLDSVHPDRWLVRTKPTKTNPARQGWVCPAYLEKKRKVGYKQ</sequence>
<organism evidence="6 7">
    <name type="scientific">Labrus bergylta</name>
    <name type="common">ballan wrasse</name>
    <dbReference type="NCBI Taxonomy" id="56723"/>
    <lineage>
        <taxon>Eukaryota</taxon>
        <taxon>Metazoa</taxon>
        <taxon>Chordata</taxon>
        <taxon>Craniata</taxon>
        <taxon>Vertebrata</taxon>
        <taxon>Euteleostomi</taxon>
        <taxon>Actinopterygii</taxon>
        <taxon>Neopterygii</taxon>
        <taxon>Teleostei</taxon>
        <taxon>Neoteleostei</taxon>
        <taxon>Acanthomorphata</taxon>
        <taxon>Eupercaria</taxon>
        <taxon>Labriformes</taxon>
        <taxon>Labridae</taxon>
        <taxon>Labrus</taxon>
    </lineage>
</organism>
<evidence type="ECO:0008006" key="8">
    <source>
        <dbReference type="Google" id="ProtNLM"/>
    </source>
</evidence>
<dbReference type="GeneTree" id="ENSGT00940000168428"/>
<evidence type="ECO:0000256" key="1">
    <source>
        <dbReference type="ARBA" id="ARBA00006692"/>
    </source>
</evidence>
<dbReference type="InterPro" id="IPR007110">
    <property type="entry name" value="Ig-like_dom"/>
</dbReference>
<dbReference type="Gene3D" id="2.30.30.40">
    <property type="entry name" value="SH3 Domains"/>
    <property type="match status" value="1"/>
</dbReference>
<dbReference type="SUPFAM" id="SSF50044">
    <property type="entry name" value="SH3-domain"/>
    <property type="match status" value="1"/>
</dbReference>
<evidence type="ECO:0000259" key="5">
    <source>
        <dbReference type="PROSITE" id="PS50835"/>
    </source>
</evidence>
<evidence type="ECO:0000259" key="4">
    <source>
        <dbReference type="PROSITE" id="PS50002"/>
    </source>
</evidence>
<proteinExistence type="inferred from homology"/>
<feature type="domain" description="SH3" evidence="4">
    <location>
        <begin position="113"/>
        <end position="180"/>
    </location>
</feature>
<comment type="similarity">
    <text evidence="1">Belongs to the protein kinase superfamily. CAMK Ser/Thr protein kinase family.</text>
</comment>
<dbReference type="InterPro" id="IPR013098">
    <property type="entry name" value="Ig_I-set"/>
</dbReference>
<feature type="domain" description="Ig-like" evidence="5">
    <location>
        <begin position="39"/>
        <end position="100"/>
    </location>
</feature>
<evidence type="ECO:0000313" key="7">
    <source>
        <dbReference type="Proteomes" id="UP000261660"/>
    </source>
</evidence>
<dbReference type="InterPro" id="IPR001452">
    <property type="entry name" value="SH3_domain"/>
</dbReference>
<dbReference type="AlphaFoldDB" id="A0A3Q3EDQ8"/>
<dbReference type="Pfam" id="PF07679">
    <property type="entry name" value="I-set"/>
    <property type="match status" value="1"/>
</dbReference>
<evidence type="ECO:0000313" key="6">
    <source>
        <dbReference type="Ensembl" id="ENSLBEP00000005590.1"/>
    </source>
</evidence>
<evidence type="ECO:0000256" key="3">
    <source>
        <dbReference type="PROSITE-ProRule" id="PRU00192"/>
    </source>
</evidence>